<feature type="compositionally biased region" description="Acidic residues" evidence="1">
    <location>
        <begin position="53"/>
        <end position="63"/>
    </location>
</feature>
<feature type="region of interest" description="Disordered" evidence="1">
    <location>
        <begin position="162"/>
        <end position="207"/>
    </location>
</feature>
<gene>
    <name evidence="2" type="ORF">TSUD_27320</name>
</gene>
<dbReference type="EMBL" id="DF973277">
    <property type="protein sequence ID" value="GAU23823.1"/>
    <property type="molecule type" value="Genomic_DNA"/>
</dbReference>
<evidence type="ECO:0000313" key="2">
    <source>
        <dbReference type="EMBL" id="GAU23823.1"/>
    </source>
</evidence>
<accession>A0A2Z6M197</accession>
<reference evidence="3" key="1">
    <citation type="journal article" date="2017" name="Front. Plant Sci.">
        <title>Climate Clever Clovers: New Paradigm to Reduce the Environmental Footprint of Ruminants by Breeding Low Methanogenic Forages Utilizing Haplotype Variation.</title>
        <authorList>
            <person name="Kaur P."/>
            <person name="Appels R."/>
            <person name="Bayer P.E."/>
            <person name="Keeble-Gagnere G."/>
            <person name="Wang J."/>
            <person name="Hirakawa H."/>
            <person name="Shirasawa K."/>
            <person name="Vercoe P."/>
            <person name="Stefanova K."/>
            <person name="Durmic Z."/>
            <person name="Nichols P."/>
            <person name="Revell C."/>
            <person name="Isobe S.N."/>
            <person name="Edwards D."/>
            <person name="Erskine W."/>
        </authorList>
    </citation>
    <scope>NUCLEOTIDE SEQUENCE [LARGE SCALE GENOMIC DNA]</scope>
    <source>
        <strain evidence="3">cv. Daliak</strain>
    </source>
</reference>
<sequence length="207" mass="23280">MADNQQKEDGQQKEKGKVNGEIFHIRVKEDSNGPMRIMVPQPHRQEGIVDSNVDSEEEEDEVDFPAVEKEVDFPAVEEEAEREHGGKEENLLALIPCLNANNVIVNVTINDYEGNNYREDREELSNQVINHANLNLNQEVVRDFLGEERYIMELNAEFSLDQEEGANGPANSSNFRHITQGGVNSRPSSTDDVGCVSPPKSFIDKTK</sequence>
<evidence type="ECO:0000313" key="3">
    <source>
        <dbReference type="Proteomes" id="UP000242715"/>
    </source>
</evidence>
<dbReference type="Proteomes" id="UP000242715">
    <property type="component" value="Unassembled WGS sequence"/>
</dbReference>
<name>A0A2Z6M197_TRISU</name>
<protein>
    <submittedName>
        <fullName evidence="2">Uncharacterized protein</fullName>
    </submittedName>
</protein>
<keyword evidence="3" id="KW-1185">Reference proteome</keyword>
<feature type="compositionally biased region" description="Polar residues" evidence="1">
    <location>
        <begin position="169"/>
        <end position="191"/>
    </location>
</feature>
<feature type="region of interest" description="Disordered" evidence="1">
    <location>
        <begin position="1"/>
        <end position="64"/>
    </location>
</feature>
<organism evidence="2 3">
    <name type="scientific">Trifolium subterraneum</name>
    <name type="common">Subterranean clover</name>
    <dbReference type="NCBI Taxonomy" id="3900"/>
    <lineage>
        <taxon>Eukaryota</taxon>
        <taxon>Viridiplantae</taxon>
        <taxon>Streptophyta</taxon>
        <taxon>Embryophyta</taxon>
        <taxon>Tracheophyta</taxon>
        <taxon>Spermatophyta</taxon>
        <taxon>Magnoliopsida</taxon>
        <taxon>eudicotyledons</taxon>
        <taxon>Gunneridae</taxon>
        <taxon>Pentapetalae</taxon>
        <taxon>rosids</taxon>
        <taxon>fabids</taxon>
        <taxon>Fabales</taxon>
        <taxon>Fabaceae</taxon>
        <taxon>Papilionoideae</taxon>
        <taxon>50 kb inversion clade</taxon>
        <taxon>NPAAA clade</taxon>
        <taxon>Hologalegina</taxon>
        <taxon>IRL clade</taxon>
        <taxon>Trifolieae</taxon>
        <taxon>Trifolium</taxon>
    </lineage>
</organism>
<dbReference type="AlphaFoldDB" id="A0A2Z6M197"/>
<feature type="compositionally biased region" description="Basic and acidic residues" evidence="1">
    <location>
        <begin position="1"/>
        <end position="31"/>
    </location>
</feature>
<proteinExistence type="predicted"/>
<evidence type="ECO:0000256" key="1">
    <source>
        <dbReference type="SAM" id="MobiDB-lite"/>
    </source>
</evidence>